<protein>
    <submittedName>
        <fullName evidence="1">Uncharacterized protein</fullName>
    </submittedName>
</protein>
<evidence type="ECO:0000313" key="2">
    <source>
        <dbReference type="Proteomes" id="UP000634136"/>
    </source>
</evidence>
<dbReference type="EMBL" id="JAAIUW010000002">
    <property type="protein sequence ID" value="KAF7842441.1"/>
    <property type="molecule type" value="Genomic_DNA"/>
</dbReference>
<accession>A0A835CGQ5</accession>
<reference evidence="1" key="1">
    <citation type="submission" date="2020-09" db="EMBL/GenBank/DDBJ databases">
        <title>Genome-Enabled Discovery of Anthraquinone Biosynthesis in Senna tora.</title>
        <authorList>
            <person name="Kang S.-H."/>
            <person name="Pandey R.P."/>
            <person name="Lee C.-M."/>
            <person name="Sim J.-S."/>
            <person name="Jeong J.-T."/>
            <person name="Choi B.-S."/>
            <person name="Jung M."/>
            <person name="Ginzburg D."/>
            <person name="Zhao K."/>
            <person name="Won S.Y."/>
            <person name="Oh T.-J."/>
            <person name="Yu Y."/>
            <person name="Kim N.-H."/>
            <person name="Lee O.R."/>
            <person name="Lee T.-H."/>
            <person name="Bashyal P."/>
            <person name="Kim T.-S."/>
            <person name="Lee W.-H."/>
            <person name="Kawkins C."/>
            <person name="Kim C.-K."/>
            <person name="Kim J.S."/>
            <person name="Ahn B.O."/>
            <person name="Rhee S.Y."/>
            <person name="Sohng J.K."/>
        </authorList>
    </citation>
    <scope>NUCLEOTIDE SEQUENCE</scope>
    <source>
        <tissue evidence="1">Leaf</tissue>
    </source>
</reference>
<evidence type="ECO:0000313" key="1">
    <source>
        <dbReference type="EMBL" id="KAF7842441.1"/>
    </source>
</evidence>
<dbReference type="Proteomes" id="UP000634136">
    <property type="component" value="Unassembled WGS sequence"/>
</dbReference>
<organism evidence="1 2">
    <name type="scientific">Senna tora</name>
    <dbReference type="NCBI Taxonomy" id="362788"/>
    <lineage>
        <taxon>Eukaryota</taxon>
        <taxon>Viridiplantae</taxon>
        <taxon>Streptophyta</taxon>
        <taxon>Embryophyta</taxon>
        <taxon>Tracheophyta</taxon>
        <taxon>Spermatophyta</taxon>
        <taxon>Magnoliopsida</taxon>
        <taxon>eudicotyledons</taxon>
        <taxon>Gunneridae</taxon>
        <taxon>Pentapetalae</taxon>
        <taxon>rosids</taxon>
        <taxon>fabids</taxon>
        <taxon>Fabales</taxon>
        <taxon>Fabaceae</taxon>
        <taxon>Caesalpinioideae</taxon>
        <taxon>Cassia clade</taxon>
        <taxon>Senna</taxon>
    </lineage>
</organism>
<name>A0A835CGQ5_9FABA</name>
<sequence length="102" mass="11294">MGRHSTAHVVPTRYAQLRPWHTPVLVSGWGDFVGDSLLHIVVYPRTNFLDLDVFLASGVANNEMAVNLVSSHVYGGYLDSGHRLSVLMLVGIRYESKQPCCP</sequence>
<keyword evidence="2" id="KW-1185">Reference proteome</keyword>
<gene>
    <name evidence="1" type="ORF">G2W53_004739</name>
</gene>
<proteinExistence type="predicted"/>
<dbReference type="AlphaFoldDB" id="A0A835CGQ5"/>
<dbReference type="OrthoDB" id="283424at2759"/>
<comment type="caution">
    <text evidence="1">The sequence shown here is derived from an EMBL/GenBank/DDBJ whole genome shotgun (WGS) entry which is preliminary data.</text>
</comment>